<evidence type="ECO:0000313" key="8">
    <source>
        <dbReference type="EMBL" id="RSX52715.1"/>
    </source>
</evidence>
<dbReference type="PANTHER" id="PTHR11079:SF202">
    <property type="entry name" value="TRNA-SPECIFIC ADENOSINE DEAMINASE"/>
    <property type="match status" value="1"/>
</dbReference>
<dbReference type="Proteomes" id="UP000287470">
    <property type="component" value="Unassembled WGS sequence"/>
</dbReference>
<dbReference type="PROSITE" id="PS51747">
    <property type="entry name" value="CYT_DCMP_DEAMINASES_2"/>
    <property type="match status" value="1"/>
</dbReference>
<keyword evidence="9" id="KW-1185">Reference proteome</keyword>
<feature type="binding site" evidence="6">
    <location>
        <position position="102"/>
    </location>
    <ligand>
        <name>Zn(2+)</name>
        <dbReference type="ChEBI" id="CHEBI:29105"/>
        <note>catalytic</note>
    </ligand>
</feature>
<comment type="subunit">
    <text evidence="6">Homodimer.</text>
</comment>
<feature type="binding site" evidence="6">
    <location>
        <position position="99"/>
    </location>
    <ligand>
        <name>Zn(2+)</name>
        <dbReference type="ChEBI" id="CHEBI:29105"/>
        <note>catalytic</note>
    </ligand>
</feature>
<keyword evidence="2 6" id="KW-0479">Metal-binding</keyword>
<dbReference type="CDD" id="cd01285">
    <property type="entry name" value="nucleoside_deaminase"/>
    <property type="match status" value="1"/>
</dbReference>
<dbReference type="GO" id="GO:0052717">
    <property type="term" value="F:tRNA-specific adenosine-34 deaminase activity"/>
    <property type="evidence" value="ECO:0007669"/>
    <property type="project" value="UniProtKB-UniRule"/>
</dbReference>
<feature type="binding site" evidence="6">
    <location>
        <position position="69"/>
    </location>
    <ligand>
        <name>Zn(2+)</name>
        <dbReference type="ChEBI" id="CHEBI:29105"/>
        <note>catalytic</note>
    </ligand>
</feature>
<evidence type="ECO:0000256" key="1">
    <source>
        <dbReference type="ARBA" id="ARBA00022694"/>
    </source>
</evidence>
<dbReference type="Gene3D" id="3.40.140.10">
    <property type="entry name" value="Cytidine Deaminase, domain 2"/>
    <property type="match status" value="1"/>
</dbReference>
<comment type="catalytic activity">
    <reaction evidence="5 6">
        <text>adenosine(34) in tRNA + H2O + H(+) = inosine(34) in tRNA + NH4(+)</text>
        <dbReference type="Rhea" id="RHEA:43168"/>
        <dbReference type="Rhea" id="RHEA-COMP:10373"/>
        <dbReference type="Rhea" id="RHEA-COMP:10374"/>
        <dbReference type="ChEBI" id="CHEBI:15377"/>
        <dbReference type="ChEBI" id="CHEBI:15378"/>
        <dbReference type="ChEBI" id="CHEBI:28938"/>
        <dbReference type="ChEBI" id="CHEBI:74411"/>
        <dbReference type="ChEBI" id="CHEBI:82852"/>
        <dbReference type="EC" id="3.5.4.33"/>
    </reaction>
</comment>
<accession>A0A430FIJ4</accession>
<comment type="similarity">
    <text evidence="6">Belongs to the cytidine and deoxycytidylate deaminase family.</text>
</comment>
<dbReference type="PANTHER" id="PTHR11079">
    <property type="entry name" value="CYTOSINE DEAMINASE FAMILY MEMBER"/>
    <property type="match status" value="1"/>
</dbReference>
<dbReference type="NCBIfam" id="NF008113">
    <property type="entry name" value="PRK10860.1"/>
    <property type="match status" value="1"/>
</dbReference>
<comment type="function">
    <text evidence="6">Catalyzes the deamination of adenosine to inosine at the wobble position 34 of tRNA(Arg2).</text>
</comment>
<dbReference type="AlphaFoldDB" id="A0A430FIJ4"/>
<dbReference type="EMBL" id="QXGK01000022">
    <property type="protein sequence ID" value="RSX52715.1"/>
    <property type="molecule type" value="Genomic_DNA"/>
</dbReference>
<evidence type="ECO:0000256" key="6">
    <source>
        <dbReference type="HAMAP-Rule" id="MF_00972"/>
    </source>
</evidence>
<keyword evidence="1 6" id="KW-0819">tRNA processing</keyword>
<dbReference type="EC" id="3.5.4.33" evidence="6"/>
<comment type="caution">
    <text evidence="8">The sequence shown here is derived from an EMBL/GenBank/DDBJ whole genome shotgun (WGS) entry which is preliminary data.</text>
</comment>
<dbReference type="InterPro" id="IPR002125">
    <property type="entry name" value="CMP_dCMP_dom"/>
</dbReference>
<protein>
    <recommendedName>
        <fullName evidence="6">tRNA-specific adenosine deaminase</fullName>
        <ecNumber evidence="6">3.5.4.33</ecNumber>
    </recommendedName>
</protein>
<dbReference type="Pfam" id="PF00383">
    <property type="entry name" value="dCMP_cyt_deam_1"/>
    <property type="match status" value="1"/>
</dbReference>
<feature type="active site" description="Proton donor" evidence="6">
    <location>
        <position position="71"/>
    </location>
</feature>
<reference evidence="8 9" key="1">
    <citation type="submission" date="2018-09" db="EMBL/GenBank/DDBJ databases">
        <title>Characterization of the phylogenetic diversity of five novel species belonging to the genus Bifidobacterium.</title>
        <authorList>
            <person name="Lugli G.A."/>
            <person name="Duranti S."/>
            <person name="Milani C."/>
        </authorList>
    </citation>
    <scope>NUCLEOTIDE SEQUENCE [LARGE SCALE GENOMIC DNA]</scope>
    <source>
        <strain evidence="8 9">2033B</strain>
    </source>
</reference>
<keyword evidence="4 6" id="KW-0862">Zinc</keyword>
<sequence>MAVPGYTGRMMIDMMDDAVGRAMSRALELAGEAAADGEVPVGAVVVDARGRIVGEGRNRRETHSDPLAHAEVLAMRRAAERMDGWNLADCTLVVTLEPCPMCAGACVQTHVGRIVFGAWDAKLGACGSVWDIPRDPHVGHVPEVHGGVREVDCARVLTDFFAARR</sequence>
<comment type="cofactor">
    <cofactor evidence="6">
        <name>Zn(2+)</name>
        <dbReference type="ChEBI" id="CHEBI:29105"/>
    </cofactor>
    <text evidence="6">Binds 1 zinc ion per subunit.</text>
</comment>
<dbReference type="InterPro" id="IPR028883">
    <property type="entry name" value="tRNA_aden_deaminase"/>
</dbReference>
<dbReference type="InterPro" id="IPR016193">
    <property type="entry name" value="Cytidine_deaminase-like"/>
</dbReference>
<gene>
    <name evidence="6" type="primary">tadA</name>
    <name evidence="8" type="ORF">D2E24_1761</name>
</gene>
<proteinExistence type="inferred from homology"/>
<evidence type="ECO:0000256" key="3">
    <source>
        <dbReference type="ARBA" id="ARBA00022801"/>
    </source>
</evidence>
<dbReference type="GO" id="GO:0002100">
    <property type="term" value="P:tRNA wobble adenosine to inosine editing"/>
    <property type="evidence" value="ECO:0007669"/>
    <property type="project" value="UniProtKB-UniRule"/>
</dbReference>
<evidence type="ECO:0000256" key="4">
    <source>
        <dbReference type="ARBA" id="ARBA00022833"/>
    </source>
</evidence>
<feature type="domain" description="CMP/dCMP-type deaminase" evidence="7">
    <location>
        <begin position="17"/>
        <end position="130"/>
    </location>
</feature>
<evidence type="ECO:0000256" key="2">
    <source>
        <dbReference type="ARBA" id="ARBA00022723"/>
    </source>
</evidence>
<evidence type="ECO:0000259" key="7">
    <source>
        <dbReference type="PROSITE" id="PS51747"/>
    </source>
</evidence>
<evidence type="ECO:0000256" key="5">
    <source>
        <dbReference type="ARBA" id="ARBA00048045"/>
    </source>
</evidence>
<keyword evidence="3 6" id="KW-0378">Hydrolase</keyword>
<name>A0A430FIJ4_9BIFI</name>
<dbReference type="HAMAP" id="MF_00972">
    <property type="entry name" value="tRNA_aden_deaminase"/>
    <property type="match status" value="1"/>
</dbReference>
<dbReference type="GO" id="GO:0008270">
    <property type="term" value="F:zinc ion binding"/>
    <property type="evidence" value="ECO:0007669"/>
    <property type="project" value="UniProtKB-UniRule"/>
</dbReference>
<organism evidence="8 9">
    <name type="scientific">Bifidobacterium samirii</name>
    <dbReference type="NCBI Taxonomy" id="2306974"/>
    <lineage>
        <taxon>Bacteria</taxon>
        <taxon>Bacillati</taxon>
        <taxon>Actinomycetota</taxon>
        <taxon>Actinomycetes</taxon>
        <taxon>Bifidobacteriales</taxon>
        <taxon>Bifidobacteriaceae</taxon>
        <taxon>Bifidobacterium</taxon>
    </lineage>
</organism>
<dbReference type="SUPFAM" id="SSF53927">
    <property type="entry name" value="Cytidine deaminase-like"/>
    <property type="match status" value="1"/>
</dbReference>
<evidence type="ECO:0000313" key="9">
    <source>
        <dbReference type="Proteomes" id="UP000287470"/>
    </source>
</evidence>